<organism evidence="1 2">
    <name type="scientific">Bradyrhizobium aeschynomenes</name>
    <dbReference type="NCBI Taxonomy" id="2734909"/>
    <lineage>
        <taxon>Bacteria</taxon>
        <taxon>Pseudomonadati</taxon>
        <taxon>Pseudomonadota</taxon>
        <taxon>Alphaproteobacteria</taxon>
        <taxon>Hyphomicrobiales</taxon>
        <taxon>Nitrobacteraceae</taxon>
        <taxon>Bradyrhizobium</taxon>
    </lineage>
</organism>
<evidence type="ECO:0008006" key="3">
    <source>
        <dbReference type="Google" id="ProtNLM"/>
    </source>
</evidence>
<proteinExistence type="predicted"/>
<dbReference type="EMBL" id="JABFDN010000004">
    <property type="protein sequence ID" value="NPU66322.1"/>
    <property type="molecule type" value="Genomic_DNA"/>
</dbReference>
<keyword evidence="2" id="KW-1185">Reference proteome</keyword>
<comment type="caution">
    <text evidence="1">The sequence shown here is derived from an EMBL/GenBank/DDBJ whole genome shotgun (WGS) entry which is preliminary data.</text>
</comment>
<sequence>MSMQDCCPQSGRVPSTLKIDHGPISLLGRFFLAADTAARERGISVNFASLQDLLDINSANSDSWRPLVPIFQPDLGGATADNSFVIIGTDKNGEVVATQAGRYYDWTGTTLFEEAVSLRMFYADPVAALARGDGCKVATPVASTIAGRVVFSGAGWYRRDFRGRGLARILPRISRAYAHARWNTDFTISMMADAVIAGGMADRTGYTRIEQSSVELVVSPLGSMRCGLVWMPVQEMLADLEAAMELRWSEESDPRAAAM</sequence>
<protein>
    <recommendedName>
        <fullName evidence="3">N-acetyltransferase domain-containing protein</fullName>
    </recommendedName>
</protein>
<name>A0ABX2CG67_9BRAD</name>
<evidence type="ECO:0000313" key="2">
    <source>
        <dbReference type="Proteomes" id="UP000886476"/>
    </source>
</evidence>
<dbReference type="Proteomes" id="UP000886476">
    <property type="component" value="Unassembled WGS sequence"/>
</dbReference>
<reference evidence="1" key="1">
    <citation type="submission" date="2020-05" db="EMBL/GenBank/DDBJ databases">
        <title>Nod-independent and nitrogen-fixing Bradyrhizobium aeschynomene sp. nov. isolated from nodules of Aeschynomene indica.</title>
        <authorList>
            <person name="Zhang Z."/>
        </authorList>
    </citation>
    <scope>NUCLEOTIDE SEQUENCE</scope>
    <source>
        <strain evidence="1">83012</strain>
    </source>
</reference>
<accession>A0ABX2CG67</accession>
<evidence type="ECO:0000313" key="1">
    <source>
        <dbReference type="EMBL" id="NPU66322.1"/>
    </source>
</evidence>
<gene>
    <name evidence="1" type="ORF">HL667_15060</name>
</gene>